<keyword evidence="2" id="KW-0472">Membrane</keyword>
<gene>
    <name evidence="3" type="ORF">FPV13_14530</name>
</gene>
<keyword evidence="3" id="KW-0614">Plasmid</keyword>
<feature type="region of interest" description="Disordered" evidence="1">
    <location>
        <begin position="180"/>
        <end position="199"/>
    </location>
</feature>
<feature type="transmembrane region" description="Helical" evidence="2">
    <location>
        <begin position="35"/>
        <end position="63"/>
    </location>
</feature>
<feature type="transmembrane region" description="Helical" evidence="2">
    <location>
        <begin position="84"/>
        <end position="110"/>
    </location>
</feature>
<proteinExistence type="predicted"/>
<evidence type="ECO:0000256" key="2">
    <source>
        <dbReference type="SAM" id="Phobius"/>
    </source>
</evidence>
<dbReference type="PANTHER" id="PTHR34980:SF2">
    <property type="entry name" value="INNER MEMBRANE PROTEIN YHAH-RELATED"/>
    <property type="match status" value="1"/>
</dbReference>
<dbReference type="EMBL" id="CP041918">
    <property type="protein sequence ID" value="QDR66113.1"/>
    <property type="molecule type" value="Genomic_DNA"/>
</dbReference>
<accession>A0A517CM87</accession>
<dbReference type="Pfam" id="PF05656">
    <property type="entry name" value="DUF805"/>
    <property type="match status" value="1"/>
</dbReference>
<dbReference type="AlphaFoldDB" id="A0A517CM87"/>
<keyword evidence="2" id="KW-1133">Transmembrane helix</keyword>
<organism evidence="3">
    <name type="scientific">Mammaliicoccus sciuri</name>
    <name type="common">Staphylococcus sciuri</name>
    <dbReference type="NCBI Taxonomy" id="1296"/>
    <lineage>
        <taxon>Bacteria</taxon>
        <taxon>Bacillati</taxon>
        <taxon>Bacillota</taxon>
        <taxon>Bacilli</taxon>
        <taxon>Bacillales</taxon>
        <taxon>Staphylococcaceae</taxon>
        <taxon>Mammaliicoccus</taxon>
    </lineage>
</organism>
<sequence length="199" mass="22395">MNKSSNQIIMSYSNYWKRALDVSGRSTRSEFWHPYWINLVITSLLSILSVGTLGSLFALATLIPSFTVMTRRLHDSNRSMLFAILYHISGFITKAAMIFFVLGILLASISTENYRIAKTLPVGTAFGVVIAGLISLFILFLLVKPGNKKPNRYGDGGSCEINIKETEYFESTGTMNKVREREQDKSGYTNVDDIDWDKL</sequence>
<reference evidence="3" key="1">
    <citation type="submission" date="2019-07" db="EMBL/GenBank/DDBJ databases">
        <title>Draft Genome Sequence of Megaplasmid-Bearing Staphylococcus scuiri strain B9-58B Isolated from Retail Pork.</title>
        <authorList>
            <person name="Neyaz L."/>
            <person name="Karki A.B."/>
            <person name="Fakhr M.K."/>
        </authorList>
    </citation>
    <scope>NUCLEOTIDE SEQUENCE</scope>
    <source>
        <strain evidence="3">B9-58B</strain>
        <plasmid evidence="3">pSSLNP162</plasmid>
    </source>
</reference>
<evidence type="ECO:0000313" key="3">
    <source>
        <dbReference type="EMBL" id="QDR66113.1"/>
    </source>
</evidence>
<dbReference type="InterPro" id="IPR008523">
    <property type="entry name" value="DUF805"/>
</dbReference>
<protein>
    <submittedName>
        <fullName evidence="3">DUF805 domain-containing protein</fullName>
    </submittedName>
</protein>
<dbReference type="PANTHER" id="PTHR34980">
    <property type="entry name" value="INNER MEMBRANE PROTEIN-RELATED-RELATED"/>
    <property type="match status" value="1"/>
</dbReference>
<feature type="transmembrane region" description="Helical" evidence="2">
    <location>
        <begin position="122"/>
        <end position="143"/>
    </location>
</feature>
<evidence type="ECO:0000256" key="1">
    <source>
        <dbReference type="SAM" id="MobiDB-lite"/>
    </source>
</evidence>
<keyword evidence="2" id="KW-0812">Transmembrane</keyword>
<name>A0A517CM87_MAMSC</name>
<dbReference type="GO" id="GO:0005886">
    <property type="term" value="C:plasma membrane"/>
    <property type="evidence" value="ECO:0007669"/>
    <property type="project" value="TreeGrafter"/>
</dbReference>
<geneLocation type="plasmid" evidence="3">
    <name>pSSLNP162</name>
</geneLocation>